<dbReference type="SUPFAM" id="SSF82866">
    <property type="entry name" value="Multidrug efflux transporter AcrB transmembrane domain"/>
    <property type="match status" value="2"/>
</dbReference>
<sequence length="1210" mass="131899">MLNLLIRFCVREPWLVVLMTIGLSVGGWFAYQAVPIDAIPNVGENQVIVLTPWPGRSPKDIEDQVTYPLSVSLLAVPGAESVRGKSMFGYSFVQVTFKDEIDFYWARSRVAEQLGSAASQLPDGVVPQLGPDATGLGQIYYYVLQPPADGMSLAELRSLQDFVVKFELQAVEGVSEVASIGGYVRQYQVEVDPDKLRFHNVTLDAVAMAIKGSNLDVGAKTVETTGMEFIVRGKGFLGSNGDKNQAVVDLEQTVILQRDGVPVHLRDVARVQLGPDFRRGALDYNGAEAVGGVVVMRYGENPRAVLDRIKDKIATIQPALGGVTIQGVYDRSNLIDETMATLTHALRDEILITAVIILLFLLHVRSSFVVAISLPAAVLMSFIAMHVVGVEANIMSLAGIAIAIGTMVDMGIIVSENIYQHLAEWEKAREGDKETRRGGDTESGRHGESTRWRDNESASSTPSLPSRAAVIYTATIEVAPAVVTAVATTIVSFLPVFFLTGRDYKLFSPLAYTKTFAIAAAMVTAVTIVPALSRLLLRSANYQKRTALIAGIALAVLLSMAAQFLWGNRIAEWLAIPLWTVSAATGVLGFVLGWQLLRERIRPIEEIPSSRFVRWIYAARLRYALNNKVVALSFPAVLLVLGVGAYIGMPTVMRPVERVASWFGADLNEFPGYVDAKHIFTGLRSDDWIALDEGSWFYMPTLYPAASFSQAMQVLQTQDVLIGQIPEVKDVLGKIGRVESALDPAPAAMVETYVMLKPESEWRDGVTARDVWDEINRVATLPGVTPASALQPIEGRVVMLQSGIKAPMAIRVYGDDLQTLADAAMAVAATLKQSPYINAGTVNPDIVLGKPYVEFSVNREAASRYGMSAAKVNEVIETALGGMNLIKTVEGRERYPVRLRYDRDLREHIDQLSRLPVVTDSGAVVPLEELATLETTWGPGAINSENARLVAHVAFMTNGAAGDLESVSAIEKQLLQAQTLPSKHPNHLSLPPGYSLEAVGSFRNQIEANQRLMWIIPLVILINLLLIYIEFRNLPIAMAVFTGIPVAFAGGMVLVGWMQVELNTAVWVGFIALFGLAVDDGVVMATYIHQLLQKRKINSVQDIRNTVYEAGLKRIRPCMMTTVTTLAALIPVLIATGRGADVARAMAIPVFGGMLAEPFTSFIVPTLYSGYLEMKMRLGFADPLWHRSDENVNDSAPIDPSKAFEGSISQ</sequence>
<dbReference type="PANTHER" id="PTHR32063">
    <property type="match status" value="1"/>
</dbReference>
<feature type="transmembrane region" description="Helical" evidence="2">
    <location>
        <begin position="578"/>
        <end position="597"/>
    </location>
</feature>
<reference evidence="4" key="1">
    <citation type="journal article" date="2019" name="Int. J. Syst. Evol. Microbiol.">
        <title>The Global Catalogue of Microorganisms (GCM) 10K type strain sequencing project: providing services to taxonomists for standard genome sequencing and annotation.</title>
        <authorList>
            <consortium name="The Broad Institute Genomics Platform"/>
            <consortium name="The Broad Institute Genome Sequencing Center for Infectious Disease"/>
            <person name="Wu L."/>
            <person name="Ma J."/>
        </authorList>
    </citation>
    <scope>NUCLEOTIDE SEQUENCE [LARGE SCALE GENOMIC DNA]</scope>
    <source>
        <strain evidence="4">JCM 17759</strain>
    </source>
</reference>
<dbReference type="Proteomes" id="UP001500840">
    <property type="component" value="Unassembled WGS sequence"/>
</dbReference>
<dbReference type="SUPFAM" id="SSF82693">
    <property type="entry name" value="Multidrug efflux transporter AcrB pore domain, PN1, PN2, PC1 and PC2 subdomains"/>
    <property type="match status" value="2"/>
</dbReference>
<feature type="transmembrane region" description="Helical" evidence="2">
    <location>
        <begin position="516"/>
        <end position="536"/>
    </location>
</feature>
<dbReference type="Gene3D" id="3.30.70.1320">
    <property type="entry name" value="Multidrug efflux transporter AcrB pore domain like"/>
    <property type="match status" value="1"/>
</dbReference>
<feature type="transmembrane region" description="Helical" evidence="2">
    <location>
        <begin position="1012"/>
        <end position="1029"/>
    </location>
</feature>
<dbReference type="EMBL" id="BAABGA010000012">
    <property type="protein sequence ID" value="GAA4447801.1"/>
    <property type="molecule type" value="Genomic_DNA"/>
</dbReference>
<feature type="transmembrane region" description="Helical" evidence="2">
    <location>
        <begin position="548"/>
        <end position="566"/>
    </location>
</feature>
<feature type="transmembrane region" description="Helical" evidence="2">
    <location>
        <begin position="1118"/>
        <end position="1140"/>
    </location>
</feature>
<keyword evidence="2" id="KW-1133">Transmembrane helix</keyword>
<feature type="transmembrane region" description="Helical" evidence="2">
    <location>
        <begin position="12"/>
        <end position="31"/>
    </location>
</feature>
<keyword evidence="4" id="KW-1185">Reference proteome</keyword>
<feature type="transmembrane region" description="Helical" evidence="2">
    <location>
        <begin position="369"/>
        <end position="388"/>
    </location>
</feature>
<keyword evidence="2" id="KW-0812">Transmembrane</keyword>
<feature type="transmembrane region" description="Helical" evidence="2">
    <location>
        <begin position="1146"/>
        <end position="1168"/>
    </location>
</feature>
<protein>
    <recommendedName>
        <fullName evidence="5">Cation efflux system protein CusA</fullName>
    </recommendedName>
</protein>
<feature type="transmembrane region" description="Helical" evidence="2">
    <location>
        <begin position="1036"/>
        <end position="1058"/>
    </location>
</feature>
<dbReference type="Gene3D" id="3.30.2090.10">
    <property type="entry name" value="Multidrug efflux transporter AcrB TolC docking domain, DN and DC subdomains"/>
    <property type="match status" value="2"/>
</dbReference>
<dbReference type="InterPro" id="IPR001036">
    <property type="entry name" value="Acrflvin-R"/>
</dbReference>
<dbReference type="Gene3D" id="1.20.1640.10">
    <property type="entry name" value="Multidrug efflux transporter AcrB transmembrane domain"/>
    <property type="match status" value="4"/>
</dbReference>
<dbReference type="PANTHER" id="PTHR32063:SF19">
    <property type="entry name" value="CATION EFFLUX SYSTEM PROTEIN CUSA"/>
    <property type="match status" value="1"/>
</dbReference>
<comment type="caution">
    <text evidence="3">The sequence shown here is derived from an EMBL/GenBank/DDBJ whole genome shotgun (WGS) entry which is preliminary data.</text>
</comment>
<feature type="transmembrane region" description="Helical" evidence="2">
    <location>
        <begin position="345"/>
        <end position="362"/>
    </location>
</feature>
<keyword evidence="2" id="KW-0472">Membrane</keyword>
<dbReference type="PRINTS" id="PR00702">
    <property type="entry name" value="ACRIFLAVINRP"/>
</dbReference>
<evidence type="ECO:0000313" key="3">
    <source>
        <dbReference type="EMBL" id="GAA4447801.1"/>
    </source>
</evidence>
<feature type="transmembrane region" description="Helical" evidence="2">
    <location>
        <begin position="394"/>
        <end position="414"/>
    </location>
</feature>
<proteinExistence type="predicted"/>
<dbReference type="InterPro" id="IPR027463">
    <property type="entry name" value="AcrB_DN_DC_subdom"/>
</dbReference>
<evidence type="ECO:0000256" key="2">
    <source>
        <dbReference type="SAM" id="Phobius"/>
    </source>
</evidence>
<evidence type="ECO:0008006" key="5">
    <source>
        <dbReference type="Google" id="ProtNLM"/>
    </source>
</evidence>
<organism evidence="3 4">
    <name type="scientific">Novipirellula rosea</name>
    <dbReference type="NCBI Taxonomy" id="1031540"/>
    <lineage>
        <taxon>Bacteria</taxon>
        <taxon>Pseudomonadati</taxon>
        <taxon>Planctomycetota</taxon>
        <taxon>Planctomycetia</taxon>
        <taxon>Pirellulales</taxon>
        <taxon>Pirellulaceae</taxon>
        <taxon>Novipirellula</taxon>
    </lineage>
</organism>
<dbReference type="SUPFAM" id="SSF82714">
    <property type="entry name" value="Multidrug efflux transporter AcrB TolC docking domain, DN and DC subdomains"/>
    <property type="match status" value="2"/>
</dbReference>
<accession>A0ABP8MBC0</accession>
<feature type="transmembrane region" description="Helical" evidence="2">
    <location>
        <begin position="629"/>
        <end position="649"/>
    </location>
</feature>
<feature type="region of interest" description="Disordered" evidence="1">
    <location>
        <begin position="429"/>
        <end position="463"/>
    </location>
</feature>
<dbReference type="Gene3D" id="3.30.70.1430">
    <property type="entry name" value="Multidrug efflux transporter AcrB pore domain"/>
    <property type="match status" value="2"/>
</dbReference>
<evidence type="ECO:0000313" key="4">
    <source>
        <dbReference type="Proteomes" id="UP001500840"/>
    </source>
</evidence>
<gene>
    <name evidence="3" type="ORF">GCM10023156_10210</name>
</gene>
<feature type="transmembrane region" description="Helical" evidence="2">
    <location>
        <begin position="469"/>
        <end position="496"/>
    </location>
</feature>
<name>A0ABP8MBC0_9BACT</name>
<feature type="transmembrane region" description="Helical" evidence="2">
    <location>
        <begin position="1064"/>
        <end position="1088"/>
    </location>
</feature>
<dbReference type="RefSeq" id="WP_345320038.1">
    <property type="nucleotide sequence ID" value="NZ_BAABGA010000012.1"/>
</dbReference>
<feature type="compositionally biased region" description="Basic and acidic residues" evidence="1">
    <location>
        <begin position="429"/>
        <end position="456"/>
    </location>
</feature>
<evidence type="ECO:0000256" key="1">
    <source>
        <dbReference type="SAM" id="MobiDB-lite"/>
    </source>
</evidence>
<dbReference type="Gene3D" id="3.30.70.1440">
    <property type="entry name" value="Multidrug efflux transporter AcrB pore domain"/>
    <property type="match status" value="1"/>
</dbReference>
<dbReference type="Pfam" id="PF00873">
    <property type="entry name" value="ACR_tran"/>
    <property type="match status" value="2"/>
</dbReference>